<keyword evidence="7" id="KW-1185">Reference proteome</keyword>
<dbReference type="RefSeq" id="WP_124222966.1">
    <property type="nucleotide sequence ID" value="NZ_RKQL01000004.1"/>
</dbReference>
<feature type="binding site" evidence="3">
    <location>
        <position position="90"/>
    </location>
    <ligand>
        <name>Cu cation</name>
        <dbReference type="ChEBI" id="CHEBI:23378"/>
    </ligand>
</feature>
<evidence type="ECO:0000313" key="6">
    <source>
        <dbReference type="EMBL" id="RPE66803.1"/>
    </source>
</evidence>
<dbReference type="InterPro" id="IPR003782">
    <property type="entry name" value="SCO1/SenC"/>
</dbReference>
<comment type="similarity">
    <text evidence="1">Belongs to the SCO1/2 family.</text>
</comment>
<dbReference type="FunFam" id="3.40.30.10:FF:000013">
    <property type="entry name" value="Blast:Protein SCO1 homolog, mitochondrial"/>
    <property type="match status" value="1"/>
</dbReference>
<dbReference type="PANTHER" id="PTHR12151:SF25">
    <property type="entry name" value="LINALOOL DEHYDRATASE_ISOMERASE DOMAIN-CONTAINING PROTEIN"/>
    <property type="match status" value="1"/>
</dbReference>
<feature type="domain" description="Thioredoxin" evidence="5">
    <location>
        <begin position="38"/>
        <end position="212"/>
    </location>
</feature>
<dbReference type="SUPFAM" id="SSF52833">
    <property type="entry name" value="Thioredoxin-like"/>
    <property type="match status" value="1"/>
</dbReference>
<dbReference type="AlphaFoldDB" id="A0A3N4U7T5"/>
<reference evidence="6 7" key="1">
    <citation type="submission" date="2018-11" db="EMBL/GenBank/DDBJ databases">
        <title>Genomic Encyclopedia of Type Strains, Phase IV (KMG-IV): sequencing the most valuable type-strain genomes for metagenomic binning, comparative biology and taxonomic classification.</title>
        <authorList>
            <person name="Goeker M."/>
        </authorList>
    </citation>
    <scope>NUCLEOTIDE SEQUENCE [LARGE SCALE GENOMIC DNA]</scope>
    <source>
        <strain evidence="6 7">DSM 101684</strain>
    </source>
</reference>
<dbReference type="Pfam" id="PF02630">
    <property type="entry name" value="SCO1-SenC"/>
    <property type="match status" value="1"/>
</dbReference>
<dbReference type="Gene3D" id="3.40.30.10">
    <property type="entry name" value="Glutaredoxin"/>
    <property type="match status" value="1"/>
</dbReference>
<organism evidence="6 7">
    <name type="scientific">Tibeticola sediminis</name>
    <dbReference type="NCBI Taxonomy" id="1917811"/>
    <lineage>
        <taxon>Bacteria</taxon>
        <taxon>Pseudomonadati</taxon>
        <taxon>Pseudomonadota</taxon>
        <taxon>Betaproteobacteria</taxon>
        <taxon>Burkholderiales</taxon>
        <taxon>Comamonadaceae</taxon>
        <taxon>Tibeticola</taxon>
    </lineage>
</organism>
<dbReference type="InterPro" id="IPR013766">
    <property type="entry name" value="Thioredoxin_domain"/>
</dbReference>
<dbReference type="EMBL" id="RKQL01000004">
    <property type="protein sequence ID" value="RPE66803.1"/>
    <property type="molecule type" value="Genomic_DNA"/>
</dbReference>
<keyword evidence="2 3" id="KW-0186">Copper</keyword>
<sequence>MAFSSTIAATRRHVLKLGLLATAAAASPLLVGCQKVGEKAGEEAPSFKGIDLTGAPYGKDFRLTDPDGKERTLADFKGKVVLLYFGFTQCPDVCPTELTRDVEVLRLLGPDADRVQVIMVTVDPERDTPQVLRNYTAAFHPSFLGLYGDAQRTRETADAFKVYYKKVPTGGSYTMDHSTLTYVFDPEGRLRLALRHEQSAADVVHDLKQILAGK</sequence>
<protein>
    <submittedName>
        <fullName evidence="6">Protein SCO1/2</fullName>
    </submittedName>
</protein>
<evidence type="ECO:0000256" key="1">
    <source>
        <dbReference type="ARBA" id="ARBA00010996"/>
    </source>
</evidence>
<dbReference type="PANTHER" id="PTHR12151">
    <property type="entry name" value="ELECTRON TRANSPORT PROTIN SCO1/SENC FAMILY MEMBER"/>
    <property type="match status" value="1"/>
</dbReference>
<dbReference type="CDD" id="cd02968">
    <property type="entry name" value="SCO"/>
    <property type="match status" value="1"/>
</dbReference>
<evidence type="ECO:0000256" key="3">
    <source>
        <dbReference type="PIRSR" id="PIRSR603782-1"/>
    </source>
</evidence>
<evidence type="ECO:0000313" key="7">
    <source>
        <dbReference type="Proteomes" id="UP000272193"/>
    </source>
</evidence>
<proteinExistence type="inferred from homology"/>
<evidence type="ECO:0000256" key="4">
    <source>
        <dbReference type="PIRSR" id="PIRSR603782-2"/>
    </source>
</evidence>
<gene>
    <name evidence="6" type="ORF">EDC62_1877</name>
</gene>
<evidence type="ECO:0000256" key="2">
    <source>
        <dbReference type="ARBA" id="ARBA00023008"/>
    </source>
</evidence>
<feature type="binding site" evidence="3">
    <location>
        <position position="177"/>
    </location>
    <ligand>
        <name>Cu cation</name>
        <dbReference type="ChEBI" id="CHEBI:23378"/>
    </ligand>
</feature>
<evidence type="ECO:0000259" key="5">
    <source>
        <dbReference type="PROSITE" id="PS51352"/>
    </source>
</evidence>
<dbReference type="Proteomes" id="UP000272193">
    <property type="component" value="Unassembled WGS sequence"/>
</dbReference>
<feature type="binding site" evidence="3">
    <location>
        <position position="94"/>
    </location>
    <ligand>
        <name>Cu cation</name>
        <dbReference type="ChEBI" id="CHEBI:23378"/>
    </ligand>
</feature>
<dbReference type="GO" id="GO:0046872">
    <property type="term" value="F:metal ion binding"/>
    <property type="evidence" value="ECO:0007669"/>
    <property type="project" value="UniProtKB-KW"/>
</dbReference>
<keyword evidence="4" id="KW-1015">Disulfide bond</keyword>
<feature type="disulfide bond" description="Redox-active" evidence="4">
    <location>
        <begin position="90"/>
        <end position="94"/>
    </location>
</feature>
<dbReference type="OrthoDB" id="9790194at2"/>
<keyword evidence="3" id="KW-0479">Metal-binding</keyword>
<dbReference type="InterPro" id="IPR036249">
    <property type="entry name" value="Thioredoxin-like_sf"/>
</dbReference>
<dbReference type="PROSITE" id="PS51352">
    <property type="entry name" value="THIOREDOXIN_2"/>
    <property type="match status" value="1"/>
</dbReference>
<comment type="caution">
    <text evidence="6">The sequence shown here is derived from an EMBL/GenBank/DDBJ whole genome shotgun (WGS) entry which is preliminary data.</text>
</comment>
<accession>A0A3N4U7T5</accession>
<name>A0A3N4U7T5_9BURK</name>